<name>A0A0K2U790_LEPSM</name>
<reference evidence="1" key="1">
    <citation type="submission" date="2014-05" db="EMBL/GenBank/DDBJ databases">
        <authorList>
            <person name="Chronopoulou M."/>
        </authorList>
    </citation>
    <scope>NUCLEOTIDE SEQUENCE</scope>
    <source>
        <tissue evidence="1">Whole organism</tissue>
    </source>
</reference>
<protein>
    <submittedName>
        <fullName evidence="1">Uncharacterized protein</fullName>
    </submittedName>
</protein>
<proteinExistence type="predicted"/>
<sequence length="52" mass="5766">RLQEKGFYAISVALLSSVDEFTSHVAGDYEDSDISYLRDTAISFVCGNYVGR</sequence>
<dbReference type="AlphaFoldDB" id="A0A0K2U790"/>
<evidence type="ECO:0000313" key="1">
    <source>
        <dbReference type="EMBL" id="CDW34134.1"/>
    </source>
</evidence>
<dbReference type="EMBL" id="HACA01016773">
    <property type="protein sequence ID" value="CDW34134.1"/>
    <property type="molecule type" value="Transcribed_RNA"/>
</dbReference>
<accession>A0A0K2U790</accession>
<feature type="non-terminal residue" evidence="1">
    <location>
        <position position="1"/>
    </location>
</feature>
<organism evidence="1">
    <name type="scientific">Lepeophtheirus salmonis</name>
    <name type="common">Salmon louse</name>
    <name type="synonym">Caligus salmonis</name>
    <dbReference type="NCBI Taxonomy" id="72036"/>
    <lineage>
        <taxon>Eukaryota</taxon>
        <taxon>Metazoa</taxon>
        <taxon>Ecdysozoa</taxon>
        <taxon>Arthropoda</taxon>
        <taxon>Crustacea</taxon>
        <taxon>Multicrustacea</taxon>
        <taxon>Hexanauplia</taxon>
        <taxon>Copepoda</taxon>
        <taxon>Siphonostomatoida</taxon>
        <taxon>Caligidae</taxon>
        <taxon>Lepeophtheirus</taxon>
    </lineage>
</organism>